<dbReference type="OrthoDB" id="3245714at2759"/>
<feature type="region of interest" description="Disordered" evidence="1">
    <location>
        <begin position="68"/>
        <end position="159"/>
    </location>
</feature>
<dbReference type="EMBL" id="NHTK01005288">
    <property type="protein sequence ID" value="PPQ81359.1"/>
    <property type="molecule type" value="Genomic_DNA"/>
</dbReference>
<sequence length="418" mass="44269">MPLCTVYNPRHAQASVLRTKGKGKGRRAKGVNATTTAFAVNAEIGATTPPVASHTTGQANATTNLAKAKEEPAFEGNSDEENVQPRSSSKPSAPHASAMTIKTSGLSNTAGTGPLSPLTNNSTATNTSEPAISATSASVQGDDAGSEANKDAAQRDDDTLSASNSYYGAAAQGQWRDKEGLAFEHARQRAKKASERARRRAKKAEMQAAAVAFVSPLVPVAVSTGTNVSAAKEHAARVVVREDHSKERDDKDGGHGLHKGARVGKVGTRKAESNLNIRDLVDVDMRVVDASKMGSVHERVRSMSGELWAAPAPAAFGGGDLFGGVVDDEGRREVSLSELVYFAAQKKPRKNKSGHDFEMIPAPRTVIVLDDVESRDMEMDEAWDHIDDLKMDALSSKDGEDDEIELSYAEVVAGASIH</sequence>
<evidence type="ECO:0000313" key="2">
    <source>
        <dbReference type="EMBL" id="PPQ81359.1"/>
    </source>
</evidence>
<feature type="compositionally biased region" description="Basic and acidic residues" evidence="1">
    <location>
        <begin position="148"/>
        <end position="158"/>
    </location>
</feature>
<feature type="compositionally biased region" description="Polar residues" evidence="1">
    <location>
        <begin position="100"/>
        <end position="139"/>
    </location>
</feature>
<organism evidence="2 3">
    <name type="scientific">Panaeolus cyanescens</name>
    <dbReference type="NCBI Taxonomy" id="181874"/>
    <lineage>
        <taxon>Eukaryota</taxon>
        <taxon>Fungi</taxon>
        <taxon>Dikarya</taxon>
        <taxon>Basidiomycota</taxon>
        <taxon>Agaricomycotina</taxon>
        <taxon>Agaricomycetes</taxon>
        <taxon>Agaricomycetidae</taxon>
        <taxon>Agaricales</taxon>
        <taxon>Agaricineae</taxon>
        <taxon>Galeropsidaceae</taxon>
        <taxon>Panaeolus</taxon>
    </lineage>
</organism>
<feature type="compositionally biased region" description="Low complexity" evidence="1">
    <location>
        <begin position="85"/>
        <end position="98"/>
    </location>
</feature>
<accession>A0A409WSA8</accession>
<reference evidence="2 3" key="1">
    <citation type="journal article" date="2018" name="Evol. Lett.">
        <title>Horizontal gene cluster transfer increased hallucinogenic mushroom diversity.</title>
        <authorList>
            <person name="Reynolds H.T."/>
            <person name="Vijayakumar V."/>
            <person name="Gluck-Thaler E."/>
            <person name="Korotkin H.B."/>
            <person name="Matheny P.B."/>
            <person name="Slot J.C."/>
        </authorList>
    </citation>
    <scope>NUCLEOTIDE SEQUENCE [LARGE SCALE GENOMIC DNA]</scope>
    <source>
        <strain evidence="2 3">2629</strain>
    </source>
</reference>
<dbReference type="InParanoid" id="A0A409WSA8"/>
<comment type="caution">
    <text evidence="2">The sequence shown here is derived from an EMBL/GenBank/DDBJ whole genome shotgun (WGS) entry which is preliminary data.</text>
</comment>
<evidence type="ECO:0000313" key="3">
    <source>
        <dbReference type="Proteomes" id="UP000284842"/>
    </source>
</evidence>
<gene>
    <name evidence="2" type="ORF">CVT24_001148</name>
</gene>
<feature type="compositionally biased region" description="Basic and acidic residues" evidence="1">
    <location>
        <begin position="235"/>
        <end position="255"/>
    </location>
</feature>
<protein>
    <submittedName>
        <fullName evidence="2">Uncharacterized protein</fullName>
    </submittedName>
</protein>
<feature type="region of interest" description="Disordered" evidence="1">
    <location>
        <begin position="235"/>
        <end position="267"/>
    </location>
</feature>
<evidence type="ECO:0000256" key="1">
    <source>
        <dbReference type="SAM" id="MobiDB-lite"/>
    </source>
</evidence>
<keyword evidence="3" id="KW-1185">Reference proteome</keyword>
<dbReference type="Proteomes" id="UP000284842">
    <property type="component" value="Unassembled WGS sequence"/>
</dbReference>
<dbReference type="AlphaFoldDB" id="A0A409WSA8"/>
<proteinExistence type="predicted"/>
<name>A0A409WSA8_9AGAR</name>